<comment type="caution">
    <text evidence="1">The sequence shown here is derived from an EMBL/GenBank/DDBJ whole genome shotgun (WGS) entry which is preliminary data.</text>
</comment>
<accession>A0A6A7Y3W3</accession>
<dbReference type="RefSeq" id="WP_153483187.1">
    <property type="nucleotide sequence ID" value="NZ_VWNA01000001.1"/>
</dbReference>
<gene>
    <name evidence="1" type="ORF">F0357_14460</name>
</gene>
<evidence type="ECO:0000313" key="2">
    <source>
        <dbReference type="Proteomes" id="UP000332515"/>
    </source>
</evidence>
<dbReference type="AlphaFoldDB" id="A0A6A7Y3W3"/>
<sequence>MMPVKIEGEHGTVEMKVPAELLERMAREGGGLAAVSTDDGLLLTTLDHARYLEQRALGMEFLADYAETFRDLAK</sequence>
<evidence type="ECO:0000313" key="1">
    <source>
        <dbReference type="EMBL" id="MQT13820.1"/>
    </source>
</evidence>
<organism evidence="1 2">
    <name type="scientific">Segnochrobactrum spirostomi</name>
    <dbReference type="NCBI Taxonomy" id="2608987"/>
    <lineage>
        <taxon>Bacteria</taxon>
        <taxon>Pseudomonadati</taxon>
        <taxon>Pseudomonadota</taxon>
        <taxon>Alphaproteobacteria</taxon>
        <taxon>Hyphomicrobiales</taxon>
        <taxon>Segnochrobactraceae</taxon>
        <taxon>Segnochrobactrum</taxon>
    </lineage>
</organism>
<dbReference type="EMBL" id="VWNA01000001">
    <property type="protein sequence ID" value="MQT13820.1"/>
    <property type="molecule type" value="Genomic_DNA"/>
</dbReference>
<protein>
    <recommendedName>
        <fullName evidence="3">AbrB/MazE/SpoVT family DNA-binding domain-containing protein</fullName>
    </recommendedName>
</protein>
<keyword evidence="2" id="KW-1185">Reference proteome</keyword>
<dbReference type="Proteomes" id="UP000332515">
    <property type="component" value="Unassembled WGS sequence"/>
</dbReference>
<name>A0A6A7Y3W3_9HYPH</name>
<evidence type="ECO:0008006" key="3">
    <source>
        <dbReference type="Google" id="ProtNLM"/>
    </source>
</evidence>
<reference evidence="1 2" key="1">
    <citation type="submission" date="2019-09" db="EMBL/GenBank/DDBJ databases">
        <title>Segnochrobactrum spirostomi gen. nov., sp. nov., isolated from the ciliate Spirostomum cf. yagiui and description of a novel family, Segnochrobactraceae fam. nov. within the order Rhizobiales of the class Alphaproteobacteria.</title>
        <authorList>
            <person name="Akter S."/>
            <person name="Shazib S.U.A."/>
            <person name="Shin M.K."/>
        </authorList>
    </citation>
    <scope>NUCLEOTIDE SEQUENCE [LARGE SCALE GENOMIC DNA]</scope>
    <source>
        <strain evidence="1 2">Sp-1</strain>
    </source>
</reference>
<proteinExistence type="predicted"/>